<feature type="region of interest" description="Disordered" evidence="1">
    <location>
        <begin position="91"/>
        <end position="110"/>
    </location>
</feature>
<keyword evidence="3" id="KW-1185">Reference proteome</keyword>
<gene>
    <name evidence="2" type="ORF">FCALED_LOCUS16723</name>
</gene>
<proteinExistence type="predicted"/>
<dbReference type="AlphaFoldDB" id="A0A9N9J053"/>
<dbReference type="EMBL" id="CAJVPQ010021147">
    <property type="protein sequence ID" value="CAG8757665.1"/>
    <property type="molecule type" value="Genomic_DNA"/>
</dbReference>
<feature type="non-terminal residue" evidence="2">
    <location>
        <position position="110"/>
    </location>
</feature>
<organism evidence="2 3">
    <name type="scientific">Funneliformis caledonium</name>
    <dbReference type="NCBI Taxonomy" id="1117310"/>
    <lineage>
        <taxon>Eukaryota</taxon>
        <taxon>Fungi</taxon>
        <taxon>Fungi incertae sedis</taxon>
        <taxon>Mucoromycota</taxon>
        <taxon>Glomeromycotina</taxon>
        <taxon>Glomeromycetes</taxon>
        <taxon>Glomerales</taxon>
        <taxon>Glomeraceae</taxon>
        <taxon>Funneliformis</taxon>
    </lineage>
</organism>
<sequence length="110" mass="12640">IYGEEVQRGQLALIFKLDTTLAKFEDLRTGWITGRVYACLFQASSLNETSAYLVFTDPEFNYKVEEVSDEATFKDTVRGKVKFVHHLRDDKGDPIESTDQSYSTRTVDIY</sequence>
<name>A0A9N9J053_9GLOM</name>
<evidence type="ECO:0000256" key="1">
    <source>
        <dbReference type="SAM" id="MobiDB-lite"/>
    </source>
</evidence>
<comment type="caution">
    <text evidence="2">The sequence shown here is derived from an EMBL/GenBank/DDBJ whole genome shotgun (WGS) entry which is preliminary data.</text>
</comment>
<evidence type="ECO:0000313" key="3">
    <source>
        <dbReference type="Proteomes" id="UP000789570"/>
    </source>
</evidence>
<evidence type="ECO:0000313" key="2">
    <source>
        <dbReference type="EMBL" id="CAG8757665.1"/>
    </source>
</evidence>
<reference evidence="2" key="1">
    <citation type="submission" date="2021-06" db="EMBL/GenBank/DDBJ databases">
        <authorList>
            <person name="Kallberg Y."/>
            <person name="Tangrot J."/>
            <person name="Rosling A."/>
        </authorList>
    </citation>
    <scope>NUCLEOTIDE SEQUENCE</scope>
    <source>
        <strain evidence="2">UK204</strain>
    </source>
</reference>
<dbReference type="Proteomes" id="UP000789570">
    <property type="component" value="Unassembled WGS sequence"/>
</dbReference>
<feature type="compositionally biased region" description="Polar residues" evidence="1">
    <location>
        <begin position="97"/>
        <end position="110"/>
    </location>
</feature>
<protein>
    <submittedName>
        <fullName evidence="2">13113_t:CDS:1</fullName>
    </submittedName>
</protein>
<accession>A0A9N9J053</accession>